<evidence type="ECO:0000313" key="11">
    <source>
        <dbReference type="Proteomes" id="UP000730618"/>
    </source>
</evidence>
<keyword evidence="4 9" id="KW-0812">Transmembrane</keyword>
<feature type="transmembrane region" description="Helical" evidence="9">
    <location>
        <begin position="60"/>
        <end position="79"/>
    </location>
</feature>
<keyword evidence="11" id="KW-1185">Reference proteome</keyword>
<evidence type="ECO:0000256" key="2">
    <source>
        <dbReference type="ARBA" id="ARBA00022475"/>
    </source>
</evidence>
<feature type="transmembrane region" description="Helical" evidence="9">
    <location>
        <begin position="131"/>
        <end position="149"/>
    </location>
</feature>
<evidence type="ECO:0000256" key="3">
    <source>
        <dbReference type="ARBA" id="ARBA00022670"/>
    </source>
</evidence>
<dbReference type="EC" id="3.4.23.36" evidence="9"/>
<keyword evidence="7 9" id="KW-1133">Transmembrane helix</keyword>
<evidence type="ECO:0000313" key="10">
    <source>
        <dbReference type="EMBL" id="CAG7651992.1"/>
    </source>
</evidence>
<dbReference type="EMBL" id="CAJVCE010000017">
    <property type="protein sequence ID" value="CAG7651992.1"/>
    <property type="molecule type" value="Genomic_DNA"/>
</dbReference>
<evidence type="ECO:0000256" key="8">
    <source>
        <dbReference type="ARBA" id="ARBA00023136"/>
    </source>
</evidence>
<evidence type="ECO:0000256" key="6">
    <source>
        <dbReference type="ARBA" id="ARBA00022801"/>
    </source>
</evidence>
<dbReference type="PANTHER" id="PTHR33695">
    <property type="entry name" value="LIPOPROTEIN SIGNAL PEPTIDASE"/>
    <property type="match status" value="1"/>
</dbReference>
<feature type="transmembrane region" description="Helical" evidence="9">
    <location>
        <begin position="91"/>
        <end position="111"/>
    </location>
</feature>
<keyword evidence="6 9" id="KW-0378">Hydrolase</keyword>
<reference evidence="10 11" key="1">
    <citation type="submission" date="2021-06" db="EMBL/GenBank/DDBJ databases">
        <authorList>
            <person name="Criscuolo A."/>
        </authorList>
    </citation>
    <scope>NUCLEOTIDE SEQUENCE [LARGE SCALE GENOMIC DNA]</scope>
    <source>
        <strain evidence="11">CIP 111802</strain>
    </source>
</reference>
<name>A0ABN7TQW3_9BACL</name>
<feature type="active site" evidence="9">
    <location>
        <position position="115"/>
    </location>
</feature>
<feature type="active site" evidence="9">
    <location>
        <position position="130"/>
    </location>
</feature>
<dbReference type="HAMAP" id="MF_00161">
    <property type="entry name" value="LspA"/>
    <property type="match status" value="1"/>
</dbReference>
<evidence type="ECO:0000256" key="1">
    <source>
        <dbReference type="ARBA" id="ARBA00006139"/>
    </source>
</evidence>
<organism evidence="10 11">
    <name type="scientific">Paenibacillus allorhizosphaerae</name>
    <dbReference type="NCBI Taxonomy" id="2849866"/>
    <lineage>
        <taxon>Bacteria</taxon>
        <taxon>Bacillati</taxon>
        <taxon>Bacillota</taxon>
        <taxon>Bacilli</taxon>
        <taxon>Bacillales</taxon>
        <taxon>Paenibacillaceae</taxon>
        <taxon>Paenibacillus</taxon>
    </lineage>
</organism>
<sequence length="160" mass="17484">MKGGENIIFYITAILVVLVDQISKILIRIYVNIDDTLSIWGIQMTHIENSGMAGSLFQGYGRLFGIVAVLFVAGVIYYRKIGALKGKMNEISFAFLVGGAAGNGMDRLLFGQVTDFLVSRSGKGVLNMADHAIEIGVLLLVSSIVFPFLKSLIYRRCSVE</sequence>
<proteinExistence type="inferred from homology"/>
<keyword evidence="2 9" id="KW-1003">Cell membrane</keyword>
<protein>
    <recommendedName>
        <fullName evidence="9">Lipoprotein signal peptidase</fullName>
        <ecNumber evidence="9">3.4.23.36</ecNumber>
    </recommendedName>
    <alternativeName>
        <fullName evidence="9">Prolipoprotein signal peptidase</fullName>
    </alternativeName>
    <alternativeName>
        <fullName evidence="9">Signal peptidase II</fullName>
        <shortName evidence="9">SPase II</shortName>
    </alternativeName>
</protein>
<keyword evidence="8 9" id="KW-0472">Membrane</keyword>
<comment type="catalytic activity">
    <reaction evidence="9">
        <text>Release of signal peptides from bacterial membrane prolipoproteins. Hydrolyzes -Xaa-Yaa-Zaa-|-(S,diacylglyceryl)Cys-, in which Xaa is hydrophobic (preferably Leu), and Yaa (Ala or Ser) and Zaa (Gly or Ala) have small, neutral side chains.</text>
        <dbReference type="EC" id="3.4.23.36"/>
    </reaction>
</comment>
<comment type="similarity">
    <text evidence="1 9">Belongs to the peptidase A8 family.</text>
</comment>
<evidence type="ECO:0000256" key="7">
    <source>
        <dbReference type="ARBA" id="ARBA00022989"/>
    </source>
</evidence>
<dbReference type="Pfam" id="PF01252">
    <property type="entry name" value="Peptidase_A8"/>
    <property type="match status" value="1"/>
</dbReference>
<comment type="caution">
    <text evidence="10">The sequence shown here is derived from an EMBL/GenBank/DDBJ whole genome shotgun (WGS) entry which is preliminary data.</text>
</comment>
<comment type="subcellular location">
    <subcellularLocation>
        <location evidence="9">Cell membrane</location>
        <topology evidence="9">Multi-pass membrane protein</topology>
    </subcellularLocation>
</comment>
<dbReference type="NCBIfam" id="TIGR00077">
    <property type="entry name" value="lspA"/>
    <property type="match status" value="1"/>
</dbReference>
<feature type="transmembrane region" description="Helical" evidence="9">
    <location>
        <begin position="7"/>
        <end position="31"/>
    </location>
</feature>
<keyword evidence="10" id="KW-0449">Lipoprotein</keyword>
<accession>A0ABN7TQW3</accession>
<dbReference type="PANTHER" id="PTHR33695:SF1">
    <property type="entry name" value="LIPOPROTEIN SIGNAL PEPTIDASE"/>
    <property type="match status" value="1"/>
</dbReference>
<evidence type="ECO:0000256" key="5">
    <source>
        <dbReference type="ARBA" id="ARBA00022750"/>
    </source>
</evidence>
<dbReference type="InterPro" id="IPR001872">
    <property type="entry name" value="Peptidase_A8"/>
</dbReference>
<comment type="pathway">
    <text evidence="9">Protein modification; lipoprotein biosynthesis (signal peptide cleavage).</text>
</comment>
<dbReference type="GO" id="GO:0004190">
    <property type="term" value="F:aspartic-type endopeptidase activity"/>
    <property type="evidence" value="ECO:0007669"/>
    <property type="project" value="UniProtKB-EC"/>
</dbReference>
<evidence type="ECO:0000256" key="9">
    <source>
        <dbReference type="HAMAP-Rule" id="MF_00161"/>
    </source>
</evidence>
<dbReference type="Proteomes" id="UP000730618">
    <property type="component" value="Unassembled WGS sequence"/>
</dbReference>
<evidence type="ECO:0000256" key="4">
    <source>
        <dbReference type="ARBA" id="ARBA00022692"/>
    </source>
</evidence>
<comment type="function">
    <text evidence="9">This protein specifically catalyzes the removal of signal peptides from prolipoproteins.</text>
</comment>
<keyword evidence="5 9" id="KW-0064">Aspartyl protease</keyword>
<gene>
    <name evidence="10" type="primary">lspA_2</name>
    <name evidence="9" type="synonym">lspA</name>
    <name evidence="10" type="ORF">PAECIP111802_05109</name>
</gene>
<keyword evidence="3 9" id="KW-0645">Protease</keyword>